<dbReference type="EMBL" id="CAJVPZ010003724">
    <property type="protein sequence ID" value="CAG8534719.1"/>
    <property type="molecule type" value="Genomic_DNA"/>
</dbReference>
<evidence type="ECO:0000313" key="3">
    <source>
        <dbReference type="Proteomes" id="UP000789396"/>
    </source>
</evidence>
<sequence>MSHAHNSRQGNQPGPQRSKVTPECRLKNPAALKNKNRSKSIILADESTPSQTCNTNSIEPIQDIKMKKTCARCKEATKCVKLLSSKIGRLEELVDSLAERCRLDSINNEPTKNTKPQSDPYPNPSASTSKSTARTCPKCKESSNCINMLNKEFHKIEKLMVDLLETNKGIEVTCRNMPMSITQQCISQIIPNGQVFRAATIAEPPGNGPTIPINLVTYPNDTIAVRLSFNFTCPNNNITIIPIRYIFSNMTLIIADLAYTFPSVNYCPTNLTNNTLSDKINIFALPDNFLLIRYWNVPNNSSDLVQYYGLIVSPNGMIIN</sequence>
<feature type="compositionally biased region" description="Polar residues" evidence="1">
    <location>
        <begin position="7"/>
        <end position="19"/>
    </location>
</feature>
<evidence type="ECO:0000256" key="1">
    <source>
        <dbReference type="SAM" id="MobiDB-lite"/>
    </source>
</evidence>
<feature type="compositionally biased region" description="Polar residues" evidence="1">
    <location>
        <begin position="47"/>
        <end position="56"/>
    </location>
</feature>
<feature type="non-terminal residue" evidence="2">
    <location>
        <position position="1"/>
    </location>
</feature>
<feature type="compositionally biased region" description="Polar residues" evidence="1">
    <location>
        <begin position="124"/>
        <end position="134"/>
    </location>
</feature>
<proteinExistence type="predicted"/>
<reference evidence="2" key="1">
    <citation type="submission" date="2021-06" db="EMBL/GenBank/DDBJ databases">
        <authorList>
            <person name="Kallberg Y."/>
            <person name="Tangrot J."/>
            <person name="Rosling A."/>
        </authorList>
    </citation>
    <scope>NUCLEOTIDE SEQUENCE</scope>
    <source>
        <strain evidence="2">IN212</strain>
    </source>
</reference>
<organism evidence="2 3">
    <name type="scientific">Racocetra fulgida</name>
    <dbReference type="NCBI Taxonomy" id="60492"/>
    <lineage>
        <taxon>Eukaryota</taxon>
        <taxon>Fungi</taxon>
        <taxon>Fungi incertae sedis</taxon>
        <taxon>Mucoromycota</taxon>
        <taxon>Glomeromycotina</taxon>
        <taxon>Glomeromycetes</taxon>
        <taxon>Diversisporales</taxon>
        <taxon>Gigasporaceae</taxon>
        <taxon>Racocetra</taxon>
    </lineage>
</organism>
<evidence type="ECO:0000313" key="2">
    <source>
        <dbReference type="EMBL" id="CAG8534719.1"/>
    </source>
</evidence>
<accession>A0A9N9AMZ2</accession>
<dbReference type="OrthoDB" id="2438118at2759"/>
<protein>
    <submittedName>
        <fullName evidence="2">16252_t:CDS:1</fullName>
    </submittedName>
</protein>
<feature type="region of interest" description="Disordered" evidence="1">
    <location>
        <begin position="105"/>
        <end position="135"/>
    </location>
</feature>
<gene>
    <name evidence="2" type="ORF">RFULGI_LOCUS3952</name>
</gene>
<keyword evidence="3" id="KW-1185">Reference proteome</keyword>
<dbReference type="Proteomes" id="UP000789396">
    <property type="component" value="Unassembled WGS sequence"/>
</dbReference>
<comment type="caution">
    <text evidence="2">The sequence shown here is derived from an EMBL/GenBank/DDBJ whole genome shotgun (WGS) entry which is preliminary data.</text>
</comment>
<feature type="non-terminal residue" evidence="2">
    <location>
        <position position="320"/>
    </location>
</feature>
<dbReference type="AlphaFoldDB" id="A0A9N9AMZ2"/>
<feature type="compositionally biased region" description="Polar residues" evidence="1">
    <location>
        <begin position="105"/>
        <end position="117"/>
    </location>
</feature>
<name>A0A9N9AMZ2_9GLOM</name>
<feature type="region of interest" description="Disordered" evidence="1">
    <location>
        <begin position="1"/>
        <end position="56"/>
    </location>
</feature>